<dbReference type="PANTHER" id="PTHR46696">
    <property type="entry name" value="P450, PUTATIVE (EUROFUNG)-RELATED"/>
    <property type="match status" value="1"/>
</dbReference>
<dbReference type="Pfam" id="PF00067">
    <property type="entry name" value="p450"/>
    <property type="match status" value="1"/>
</dbReference>
<dbReference type="Gene3D" id="1.10.630.10">
    <property type="entry name" value="Cytochrome P450"/>
    <property type="match status" value="1"/>
</dbReference>
<gene>
    <name evidence="2" type="ORF">V5R04_13645</name>
</gene>
<evidence type="ECO:0000256" key="1">
    <source>
        <dbReference type="ARBA" id="ARBA00010617"/>
    </source>
</evidence>
<dbReference type="GO" id="GO:0016705">
    <property type="term" value="F:oxidoreductase activity, acting on paired donors, with incorporation or reduction of molecular oxygen"/>
    <property type="evidence" value="ECO:0007669"/>
    <property type="project" value="InterPro"/>
</dbReference>
<name>A0AAU7DVM6_9MICO</name>
<accession>A0AAU7DVM6</accession>
<evidence type="ECO:0000313" key="2">
    <source>
        <dbReference type="EMBL" id="XBH21243.1"/>
    </source>
</evidence>
<sequence length="384" mass="42832">MTLPEVIDWDPTSPQIQHNDKTAYDEVRGRCPVAHAANGSWTVLAHPEALEVLHQDGVYSSAVSRYPSVPNGMDLPEHTSFRRVVDEFYHPARMRAFEHVCRRIVRNLLHQIVPGQQLDLMDTFARPFANEVQCAFMGWPSSLHTPLQEWVHKNQVATRAQDRDAMSAVALEFDGVIRDQLAARRSGEIPFHDVTWELMQARVNDRGLTDDEIVSIIRNWTVGELGTIAASVGIMANFLAERPHEADNLRELLKQGRDLASATDEILRITSPFISSRRKTTEAAYLGSRSIPAGSRVNVNWASANRDETVFGDPDVFDLSRDPSANLLYGAGIHVCPGKPLAQLELRIVLEELLTTFSQFTVTTTPTPAQFPASGFTVLEMILS</sequence>
<proteinExistence type="inferred from homology"/>
<dbReference type="GO" id="GO:0020037">
    <property type="term" value="F:heme binding"/>
    <property type="evidence" value="ECO:0007669"/>
    <property type="project" value="InterPro"/>
</dbReference>
<dbReference type="InterPro" id="IPR036396">
    <property type="entry name" value="Cyt_P450_sf"/>
</dbReference>
<dbReference type="GO" id="GO:0004497">
    <property type="term" value="F:monooxygenase activity"/>
    <property type="evidence" value="ECO:0007669"/>
    <property type="project" value="InterPro"/>
</dbReference>
<dbReference type="EMBL" id="CP146203">
    <property type="protein sequence ID" value="XBH21243.1"/>
    <property type="molecule type" value="Genomic_DNA"/>
</dbReference>
<comment type="similarity">
    <text evidence="1">Belongs to the cytochrome P450 family.</text>
</comment>
<dbReference type="InterPro" id="IPR001128">
    <property type="entry name" value="Cyt_P450"/>
</dbReference>
<dbReference type="AlphaFoldDB" id="A0AAU7DVM6"/>
<protein>
    <submittedName>
        <fullName evidence="2">Cytochrome P450</fullName>
    </submittedName>
</protein>
<reference evidence="2" key="1">
    <citation type="submission" date="2024-02" db="EMBL/GenBank/DDBJ databases">
        <title>Tomenella chthoni gen. nov. sp. nov., a member of the family Jonesiaceae isolated from bat guano.</title>
        <authorList>
            <person name="Miller S.L."/>
            <person name="King J."/>
            <person name="Sankaranarayanan K."/>
            <person name="Lawson P.A."/>
        </authorList>
    </citation>
    <scope>NUCLEOTIDE SEQUENCE</scope>
    <source>
        <strain evidence="2">BS-20</strain>
    </source>
</reference>
<dbReference type="SUPFAM" id="SSF48264">
    <property type="entry name" value="Cytochrome P450"/>
    <property type="match status" value="1"/>
</dbReference>
<dbReference type="PANTHER" id="PTHR46696:SF6">
    <property type="entry name" value="P450, PUTATIVE (EUROFUNG)-RELATED"/>
    <property type="match status" value="1"/>
</dbReference>
<organism evidence="2">
    <name type="scientific">Jonesiaceae bacterium BS-20</name>
    <dbReference type="NCBI Taxonomy" id="3120821"/>
    <lineage>
        <taxon>Bacteria</taxon>
        <taxon>Bacillati</taxon>
        <taxon>Actinomycetota</taxon>
        <taxon>Actinomycetes</taxon>
        <taxon>Micrococcales</taxon>
        <taxon>Jonesiaceae</taxon>
    </lineage>
</organism>
<dbReference type="GO" id="GO:0005506">
    <property type="term" value="F:iron ion binding"/>
    <property type="evidence" value="ECO:0007669"/>
    <property type="project" value="InterPro"/>
</dbReference>